<organism evidence="1 3">
    <name type="scientific">Grifola frondosa</name>
    <name type="common">Maitake</name>
    <name type="synonym">Polyporus frondosus</name>
    <dbReference type="NCBI Taxonomy" id="5627"/>
    <lineage>
        <taxon>Eukaryota</taxon>
        <taxon>Fungi</taxon>
        <taxon>Dikarya</taxon>
        <taxon>Basidiomycota</taxon>
        <taxon>Agaricomycotina</taxon>
        <taxon>Agaricomycetes</taxon>
        <taxon>Polyporales</taxon>
        <taxon>Grifolaceae</taxon>
        <taxon>Grifola</taxon>
    </lineage>
</organism>
<evidence type="ECO:0000313" key="2">
    <source>
        <dbReference type="EMBL" id="OBZ70722.1"/>
    </source>
</evidence>
<accession>A0A1C7LKG3</accession>
<dbReference type="Proteomes" id="UP000092993">
    <property type="component" value="Unassembled WGS sequence"/>
</dbReference>
<dbReference type="STRING" id="5627.A0A1C7LKG3"/>
<evidence type="ECO:0000313" key="3">
    <source>
        <dbReference type="Proteomes" id="UP000092993"/>
    </source>
</evidence>
<proteinExistence type="predicted"/>
<name>A0A1C7LKG3_GRIFR</name>
<reference evidence="1 3" key="1">
    <citation type="submission" date="2016-03" db="EMBL/GenBank/DDBJ databases">
        <title>Whole genome sequencing of Grifola frondosa 9006-11.</title>
        <authorList>
            <person name="Min B."/>
            <person name="Park H."/>
            <person name="Kim J.-G."/>
            <person name="Cho H."/>
            <person name="Oh Y.-L."/>
            <person name="Kong W.-S."/>
            <person name="Choi I.-G."/>
        </authorList>
    </citation>
    <scope>NUCLEOTIDE SEQUENCE [LARGE SCALE GENOMIC DNA]</scope>
    <source>
        <strain evidence="1 3">9006-11</strain>
    </source>
</reference>
<evidence type="ECO:0000313" key="1">
    <source>
        <dbReference type="EMBL" id="OBZ65203.1"/>
    </source>
</evidence>
<dbReference type="EMBL" id="LUGG01000048">
    <property type="protein sequence ID" value="OBZ65203.1"/>
    <property type="molecule type" value="Genomic_DNA"/>
</dbReference>
<keyword evidence="3" id="KW-1185">Reference proteome</keyword>
<protein>
    <submittedName>
        <fullName evidence="1">Uncharacterized protein</fullName>
    </submittedName>
</protein>
<sequence length="80" mass="8728">MHLVLYGEGAPSQDIVGFSDASQMKRPAPSFDEHTLALLRSGPCIFMLQLGNWSDNNPSLLQLLDVWAELTSLDISGTLP</sequence>
<gene>
    <name evidence="2" type="ORF">A0H81_09504</name>
    <name evidence="1" type="ORF">A0H81_14810</name>
</gene>
<dbReference type="OrthoDB" id="2522283at2759"/>
<dbReference type="EMBL" id="LUGG01000013">
    <property type="protein sequence ID" value="OBZ70722.1"/>
    <property type="molecule type" value="Genomic_DNA"/>
</dbReference>
<dbReference type="AlphaFoldDB" id="A0A1C7LKG3"/>
<comment type="caution">
    <text evidence="1">The sequence shown here is derived from an EMBL/GenBank/DDBJ whole genome shotgun (WGS) entry which is preliminary data.</text>
</comment>